<sequence>MPDVANVDRVPGRLQHDHLLVLFHLRKPRQRRRTQHQAGMFHERTSRRSDKRSRMHPPIVKKRVKESNRLHLQTCTCPSNAVAGHLCQWQGSSMSSRPPHGQLFFNFQDSPPTPELAPQITPSVDVPLPSPGRDADLEQQARQWLDDLGQHEGAIRLQVHWNPRLRSTAGFAQWPQWSVELNPKLAEFEGQVMRTLKHEVAHLIAYARAGRRRIEPHGNEWRQACADLGIPDESARHTLPLPRSKRERKFLYQCPACKLEVRRVKPFKRHSACLNCCRQHNGGRYDLRFQFKMLRDVAI</sequence>
<keyword evidence="3" id="KW-0482">Metalloprotease</keyword>
<reference evidence="3 4" key="1">
    <citation type="submission" date="2019-05" db="EMBL/GenBank/DDBJ databases">
        <title>Verrucobacter flavum gen. nov., sp. nov. a new member of the family Verrucomicrobiaceae.</title>
        <authorList>
            <person name="Szuroczki S."/>
            <person name="Abbaszade G."/>
            <person name="Szabo A."/>
            <person name="Felfoldi T."/>
            <person name="Schumann P."/>
            <person name="Boka K."/>
            <person name="Keki Z."/>
            <person name="Toumi M."/>
            <person name="Toth E."/>
        </authorList>
    </citation>
    <scope>NUCLEOTIDE SEQUENCE [LARGE SCALE GENOMIC DNA]</scope>
    <source>
        <strain evidence="3 4">MG-N-17</strain>
    </source>
</reference>
<protein>
    <submittedName>
        <fullName evidence="3">SprT family zinc-dependent metalloprotease</fullName>
    </submittedName>
</protein>
<dbReference type="InterPro" id="IPR006640">
    <property type="entry name" value="SprT-like_domain"/>
</dbReference>
<dbReference type="EMBL" id="VAUV01000002">
    <property type="protein sequence ID" value="TLD72387.1"/>
    <property type="molecule type" value="Genomic_DNA"/>
</dbReference>
<comment type="caution">
    <text evidence="3">The sequence shown here is derived from an EMBL/GenBank/DDBJ whole genome shotgun (WGS) entry which is preliminary data.</text>
</comment>
<dbReference type="OrthoDB" id="267364at2"/>
<evidence type="ECO:0000313" key="3">
    <source>
        <dbReference type="EMBL" id="TLD72387.1"/>
    </source>
</evidence>
<keyword evidence="4" id="KW-1185">Reference proteome</keyword>
<feature type="region of interest" description="Disordered" evidence="1">
    <location>
        <begin position="28"/>
        <end position="59"/>
    </location>
</feature>
<feature type="domain" description="SprT-like" evidence="2">
    <location>
        <begin position="135"/>
        <end position="280"/>
    </location>
</feature>
<keyword evidence="3" id="KW-0378">Hydrolase</keyword>
<name>A0A5R8KJF2_9BACT</name>
<dbReference type="GO" id="GO:0006950">
    <property type="term" value="P:response to stress"/>
    <property type="evidence" value="ECO:0007669"/>
    <property type="project" value="UniProtKB-ARBA"/>
</dbReference>
<evidence type="ECO:0000313" key="4">
    <source>
        <dbReference type="Proteomes" id="UP000306196"/>
    </source>
</evidence>
<dbReference type="PANTHER" id="PTHR38773">
    <property type="entry name" value="PROTEIN SPRT"/>
    <property type="match status" value="1"/>
</dbReference>
<keyword evidence="3" id="KW-0645">Protease</keyword>
<gene>
    <name evidence="3" type="ORF">FEM03_03245</name>
</gene>
<dbReference type="AlphaFoldDB" id="A0A5R8KJF2"/>
<organism evidence="3 4">
    <name type="scientific">Phragmitibacter flavus</name>
    <dbReference type="NCBI Taxonomy" id="2576071"/>
    <lineage>
        <taxon>Bacteria</taxon>
        <taxon>Pseudomonadati</taxon>
        <taxon>Verrucomicrobiota</taxon>
        <taxon>Verrucomicrobiia</taxon>
        <taxon>Verrucomicrobiales</taxon>
        <taxon>Verrucomicrobiaceae</taxon>
        <taxon>Phragmitibacter</taxon>
    </lineage>
</organism>
<accession>A0A5R8KJF2</accession>
<dbReference type="GO" id="GO:0006508">
    <property type="term" value="P:proteolysis"/>
    <property type="evidence" value="ECO:0007669"/>
    <property type="project" value="UniProtKB-KW"/>
</dbReference>
<dbReference type="GO" id="GO:0008237">
    <property type="term" value="F:metallopeptidase activity"/>
    <property type="evidence" value="ECO:0007669"/>
    <property type="project" value="UniProtKB-KW"/>
</dbReference>
<evidence type="ECO:0000256" key="1">
    <source>
        <dbReference type="SAM" id="MobiDB-lite"/>
    </source>
</evidence>
<dbReference type="Proteomes" id="UP000306196">
    <property type="component" value="Unassembled WGS sequence"/>
</dbReference>
<dbReference type="SMART" id="SM00731">
    <property type="entry name" value="SprT"/>
    <property type="match status" value="1"/>
</dbReference>
<feature type="compositionally biased region" description="Basic residues" evidence="1">
    <location>
        <begin position="49"/>
        <end position="59"/>
    </location>
</feature>
<dbReference type="PANTHER" id="PTHR38773:SF1">
    <property type="entry name" value="PROTEIN SPRT"/>
    <property type="match status" value="1"/>
</dbReference>
<evidence type="ECO:0000259" key="2">
    <source>
        <dbReference type="SMART" id="SM00731"/>
    </source>
</evidence>
<dbReference type="Pfam" id="PF10263">
    <property type="entry name" value="SprT-like"/>
    <property type="match status" value="1"/>
</dbReference>
<proteinExistence type="predicted"/>